<keyword evidence="1" id="KW-0812">Transmembrane</keyword>
<protein>
    <submittedName>
        <fullName evidence="2">Uncharacterized protein</fullName>
    </submittedName>
</protein>
<name>A0A916S3M2_9BACI</name>
<keyword evidence="3" id="KW-1185">Reference proteome</keyword>
<dbReference type="InterPro" id="IPR027304">
    <property type="entry name" value="Trigger_fact/SurA_dom_sf"/>
</dbReference>
<feature type="transmembrane region" description="Helical" evidence="1">
    <location>
        <begin position="6"/>
        <end position="27"/>
    </location>
</feature>
<sequence>MGKWKWIIGIGSAMLLVVIFFFGWSVIQSKQMEEKSITNYLEWFHQIDEQMMDNEYEYNEIIATVGSESITKRELYTVAAALSSQKLEFETDPTFTPHQIDQPFLDSAYDRLILDSLFICYAKSQQIPIDKKDALDFQQKFAEGEMESNTVNIRAEAIVKVNYPTMFEKEAFGYQALQELVAKELNNVNNRTPEIINKAHEEVLRLAQATCPIEKNSY</sequence>
<accession>A0A916S3M2</accession>
<evidence type="ECO:0000256" key="1">
    <source>
        <dbReference type="SAM" id="Phobius"/>
    </source>
</evidence>
<evidence type="ECO:0000313" key="2">
    <source>
        <dbReference type="EMBL" id="GGA79414.1"/>
    </source>
</evidence>
<dbReference type="RefSeq" id="WP_188384862.1">
    <property type="nucleotide sequence ID" value="NZ_BMEY01000011.1"/>
</dbReference>
<dbReference type="Proteomes" id="UP000613512">
    <property type="component" value="Unassembled WGS sequence"/>
</dbReference>
<dbReference type="SUPFAM" id="SSF109998">
    <property type="entry name" value="Triger factor/SurA peptide-binding domain-like"/>
    <property type="match status" value="1"/>
</dbReference>
<dbReference type="AlphaFoldDB" id="A0A916S3M2"/>
<organism evidence="2 3">
    <name type="scientific">Ornithinibacillus halotolerans</name>
    <dbReference type="NCBI Taxonomy" id="1274357"/>
    <lineage>
        <taxon>Bacteria</taxon>
        <taxon>Bacillati</taxon>
        <taxon>Bacillota</taxon>
        <taxon>Bacilli</taxon>
        <taxon>Bacillales</taxon>
        <taxon>Bacillaceae</taxon>
        <taxon>Ornithinibacillus</taxon>
    </lineage>
</organism>
<comment type="caution">
    <text evidence="2">The sequence shown here is derived from an EMBL/GenBank/DDBJ whole genome shotgun (WGS) entry which is preliminary data.</text>
</comment>
<evidence type="ECO:0000313" key="3">
    <source>
        <dbReference type="Proteomes" id="UP000613512"/>
    </source>
</evidence>
<reference evidence="2" key="2">
    <citation type="submission" date="2020-09" db="EMBL/GenBank/DDBJ databases">
        <authorList>
            <person name="Sun Q."/>
            <person name="Zhou Y."/>
        </authorList>
    </citation>
    <scope>NUCLEOTIDE SEQUENCE</scope>
    <source>
        <strain evidence="2">CGMCC 1.12408</strain>
    </source>
</reference>
<keyword evidence="1" id="KW-0472">Membrane</keyword>
<reference evidence="2" key="1">
    <citation type="journal article" date="2014" name="Int. J. Syst. Evol. Microbiol.">
        <title>Complete genome sequence of Corynebacterium casei LMG S-19264T (=DSM 44701T), isolated from a smear-ripened cheese.</title>
        <authorList>
            <consortium name="US DOE Joint Genome Institute (JGI-PGF)"/>
            <person name="Walter F."/>
            <person name="Albersmeier A."/>
            <person name="Kalinowski J."/>
            <person name="Ruckert C."/>
        </authorList>
    </citation>
    <scope>NUCLEOTIDE SEQUENCE</scope>
    <source>
        <strain evidence="2">CGMCC 1.12408</strain>
    </source>
</reference>
<proteinExistence type="predicted"/>
<keyword evidence="1" id="KW-1133">Transmembrane helix</keyword>
<gene>
    <name evidence="2" type="ORF">GCM10008025_23530</name>
</gene>
<dbReference type="EMBL" id="BMEY01000011">
    <property type="protein sequence ID" value="GGA79414.1"/>
    <property type="molecule type" value="Genomic_DNA"/>
</dbReference>